<evidence type="ECO:0000313" key="3">
    <source>
        <dbReference type="EMBL" id="QQM99213.1"/>
    </source>
</evidence>
<dbReference type="Proteomes" id="UP000600220">
    <property type="component" value="Unassembled WGS sequence"/>
</dbReference>
<reference evidence="1 8" key="4">
    <citation type="submission" date="2018-11" db="EMBL/GenBank/DDBJ databases">
        <authorList>
            <consortium name="Veterinary Laboratory Investigation and Response Network"/>
        </authorList>
    </citation>
    <scope>NUCLEOTIDE SEQUENCE [LARGE SCALE GENOMIC DNA]</scope>
    <source>
        <strain evidence="1 8">SPSE-18-VL-LA-PA-Ryan-0021</strain>
    </source>
</reference>
<reference evidence="3 7" key="5">
    <citation type="submission" date="2020-12" db="EMBL/GenBank/DDBJ databases">
        <title>Whole genome sequencing and de novo assembly of Staphylococcus pseudintermedius: a novel pangenome approach to unravel pathogenesis of canine pyoderma.</title>
        <authorList>
            <person name="Ferrer L."/>
            <person name="Perez D."/>
            <person name="Fonticoba R."/>
            <person name="Vines J."/>
            <person name="Fabregas N."/>
            <person name="Madronero S."/>
            <person name="Meroni G."/>
            <person name="Martino P."/>
            <person name="Martinez S."/>
            <person name="Cusco A."/>
            <person name="Migura L."/>
            <person name="Francino O."/>
        </authorList>
    </citation>
    <scope>NUCLEOTIDE SEQUENCE [LARGE SCALE GENOMIC DNA]</scope>
    <source>
        <strain evidence="3 7">HSP080</strain>
    </source>
</reference>
<reference evidence="6" key="3">
    <citation type="journal article" date="2018" name="Vet. Microbiol.">
        <title>Molecular epidemiology of methicillin-resistant staphylococci amongst veterinary personnel, personnel-owned pets, patients and the hospital environment of two companion animal veterinary hospitals.</title>
        <authorList>
            <person name="Worthing K.A."/>
            <person name="Brown J."/>
            <person name="Gerber L."/>
            <person name="Abraham S."/>
            <person name="Trott D."/>
            <person name="Norris J.M."/>
        </authorList>
    </citation>
    <scope>NUCLEOTIDE SEQUENCE [LARGE SCALE GENOMIC DNA]</scope>
    <source>
        <strain evidence="6">ST496-2</strain>
    </source>
</reference>
<reference evidence="2 5" key="1">
    <citation type="journal article" date="2018" name="Vet. Microbiol.">
        <title>Clonal diversity and geographic distribution of methicillin-resistant Staphylococcus pseudintermedius from Australian animals: Discovery of novel sequence types.</title>
        <authorList>
            <person name="Worthing K.A."/>
            <person name="Abraham S."/>
            <person name="Coombs G.W."/>
            <person name="Pang S."/>
            <person name="Saputra S."/>
            <person name="Jordan D."/>
            <person name="Trott D.J."/>
            <person name="Norris J.M."/>
        </authorList>
    </citation>
    <scope>NUCLEOTIDE SEQUENCE [LARGE SCALE GENOMIC DNA]</scope>
    <source>
        <strain evidence="2 5">ST525 1</strain>
    </source>
</reference>
<dbReference type="Proteomes" id="UP000256409">
    <property type="component" value="Unassembled WGS sequence"/>
</dbReference>
<protein>
    <submittedName>
        <fullName evidence="2">Epsilon family phenol-soluble modulin</fullName>
    </submittedName>
</protein>
<evidence type="ECO:0000313" key="7">
    <source>
        <dbReference type="Proteomes" id="UP000595859"/>
    </source>
</evidence>
<evidence type="ECO:0000313" key="6">
    <source>
        <dbReference type="Proteomes" id="UP000256409"/>
    </source>
</evidence>
<proteinExistence type="predicted"/>
<dbReference type="NCBIfam" id="NF033428">
    <property type="entry name" value="PSM_epsilo"/>
    <property type="match status" value="1"/>
</dbReference>
<dbReference type="EMBL" id="QEIT01000099">
    <property type="protein sequence ID" value="PWZ72894.1"/>
    <property type="molecule type" value="Genomic_DNA"/>
</dbReference>
<dbReference type="EMBL" id="AAXKXX010000017">
    <property type="protein sequence ID" value="EGQ4385448.1"/>
    <property type="molecule type" value="Genomic_DNA"/>
</dbReference>
<dbReference type="GeneID" id="99988941"/>
<evidence type="ECO:0000313" key="4">
    <source>
        <dbReference type="EMBL" id="REA81800.1"/>
    </source>
</evidence>
<evidence type="ECO:0000313" key="8">
    <source>
        <dbReference type="Proteomes" id="UP000600220"/>
    </source>
</evidence>
<dbReference type="EMBL" id="CP066884">
    <property type="protein sequence ID" value="QQM99213.1"/>
    <property type="molecule type" value="Genomic_DNA"/>
</dbReference>
<organism evidence="2 5">
    <name type="scientific">Staphylococcus pseudintermedius</name>
    <dbReference type="NCBI Taxonomy" id="283734"/>
    <lineage>
        <taxon>Bacteria</taxon>
        <taxon>Bacillati</taxon>
        <taxon>Bacillota</taxon>
        <taxon>Bacilli</taxon>
        <taxon>Bacillales</taxon>
        <taxon>Staphylococcaceae</taxon>
        <taxon>Staphylococcus</taxon>
        <taxon>Staphylococcus intermedius group</taxon>
    </lineage>
</organism>
<dbReference type="AlphaFoldDB" id="A0A2P5JAZ1"/>
<evidence type="ECO:0000313" key="1">
    <source>
        <dbReference type="EMBL" id="EGQ4385448.1"/>
    </source>
</evidence>
<name>A0A2P5JAZ1_STAPS</name>
<accession>A0A2P5JAZ1</accession>
<reference evidence="4" key="2">
    <citation type="journal article" date="2018" name="Vet. Microbiol.">
        <title>Methicillin-resistant staphylococci amongst veterinary personnel, personnel-owned pets, patients and the hospital environment of two small animal veterinary hospitals.</title>
        <authorList>
            <person name="Worthing K.A."/>
            <person name="Brown J."/>
            <person name="Gerber L."/>
            <person name="Abraham S."/>
            <person name="Trott D."/>
            <person name="Norris J.M."/>
        </authorList>
    </citation>
    <scope>NUCLEOTIDE SEQUENCE</scope>
    <source>
        <strain evidence="4">ST496-2</strain>
    </source>
</reference>
<dbReference type="Proteomes" id="UP000595859">
    <property type="component" value="Chromosome"/>
</dbReference>
<dbReference type="EMBL" id="QQPC01000036">
    <property type="protein sequence ID" value="REA81800.1"/>
    <property type="molecule type" value="Genomic_DNA"/>
</dbReference>
<evidence type="ECO:0000313" key="5">
    <source>
        <dbReference type="Proteomes" id="UP000246800"/>
    </source>
</evidence>
<gene>
    <name evidence="2" type="ORF">DD902_12330</name>
    <name evidence="4" type="ORF">DV961_06840</name>
    <name evidence="1" type="ORF">EGV54_10140</name>
    <name evidence="3" type="ORF">JGZ15_07875</name>
</gene>
<keyword evidence="8" id="KW-1185">Reference proteome</keyword>
<evidence type="ECO:0000313" key="2">
    <source>
        <dbReference type="EMBL" id="PWZ72894.1"/>
    </source>
</evidence>
<dbReference type="RefSeq" id="WP_095658924.1">
    <property type="nucleotide sequence ID" value="NZ_AP019372.1"/>
</dbReference>
<sequence>MFIIDLIKKVIEFLKGLFGNK</sequence>
<dbReference type="Proteomes" id="UP000246800">
    <property type="component" value="Unassembled WGS sequence"/>
</dbReference>